<evidence type="ECO:0000256" key="1">
    <source>
        <dbReference type="ARBA" id="ARBA00004651"/>
    </source>
</evidence>
<reference evidence="7 8" key="1">
    <citation type="submission" date="2019-08" db="EMBL/GenBank/DDBJ databases">
        <title>Sphingorhabdus soil sp. nov., isolated from arctic soil.</title>
        <authorList>
            <person name="Liu Y."/>
        </authorList>
    </citation>
    <scope>NUCLEOTIDE SEQUENCE [LARGE SCALE GENOMIC DNA]</scope>
    <source>
        <strain evidence="7 8">D-2Q-5-6</strain>
    </source>
</reference>
<evidence type="ECO:0000256" key="6">
    <source>
        <dbReference type="SAM" id="Phobius"/>
    </source>
</evidence>
<feature type="transmembrane region" description="Helical" evidence="6">
    <location>
        <begin position="304"/>
        <end position="321"/>
    </location>
</feature>
<feature type="transmembrane region" description="Helical" evidence="6">
    <location>
        <begin position="185"/>
        <end position="204"/>
    </location>
</feature>
<comment type="subcellular location">
    <subcellularLocation>
        <location evidence="1">Cell membrane</location>
        <topology evidence="1">Multi-pass membrane protein</topology>
    </subcellularLocation>
</comment>
<feature type="transmembrane region" description="Helical" evidence="6">
    <location>
        <begin position="129"/>
        <end position="149"/>
    </location>
</feature>
<name>A0A5C6UMA2_9SPHN</name>
<dbReference type="GO" id="GO:0005886">
    <property type="term" value="C:plasma membrane"/>
    <property type="evidence" value="ECO:0007669"/>
    <property type="project" value="UniProtKB-SubCell"/>
</dbReference>
<feature type="transmembrane region" description="Helical" evidence="6">
    <location>
        <begin position="462"/>
        <end position="483"/>
    </location>
</feature>
<keyword evidence="8" id="KW-1185">Reference proteome</keyword>
<feature type="transmembrane region" description="Helical" evidence="6">
    <location>
        <begin position="46"/>
        <end position="70"/>
    </location>
</feature>
<dbReference type="OrthoDB" id="7388052at2"/>
<sequence length="509" mass="54053">MVPALTAEEANGADVAALAKGGRTNFFGFVLRLAARLPFLYIAGRWYGAAALGRFAYAILIVEFAAQLATLGLKRGLAEQLSSTDRHHTHVVWDGLLVSLIVSSIAAVILIAFPEAMFPNSDINGLDRLLPLVIFAVAGTDIALAALAYRYDVAATVRARSIVEPWTISFAAIGFAFYSTRDGLIMAYVVSMVAAMIAAMIPLIRSYGLPHGWRPRTDQLRKLARRNAPLAAADAIEWGSRRIDLAILGLFASPAIVGIYYVAQQVASLPQKLKTSFEPILGPVITRNLEAGNMKAIAVQISQVSFWVIAAQAGIALALGIPGEAVMGLVGATFVGGTGALAFLLAAEVVASTAAVAEGALVYVARHRNLMISVAMICLQAVLSVGFVLVVRTLHLPPTYEAGAVACALMVSLGLSSILKARLLAKILEAPVSGWRWALAWATAGAMLLGYGAIQLPEWAELAFGVPIILAIYGYIVWTKGFGAEDRALFRSKGAADEGMTFERLEKSE</sequence>
<keyword evidence="5 6" id="KW-0472">Membrane</keyword>
<feature type="transmembrane region" description="Helical" evidence="6">
    <location>
        <begin position="403"/>
        <end position="425"/>
    </location>
</feature>
<evidence type="ECO:0000256" key="4">
    <source>
        <dbReference type="ARBA" id="ARBA00022989"/>
    </source>
</evidence>
<evidence type="ECO:0000313" key="8">
    <source>
        <dbReference type="Proteomes" id="UP000321129"/>
    </source>
</evidence>
<keyword evidence="2" id="KW-1003">Cell membrane</keyword>
<organism evidence="7 8">
    <name type="scientific">Flavisphingopyxis soli</name>
    <dbReference type="NCBI Taxonomy" id="2601267"/>
    <lineage>
        <taxon>Bacteria</taxon>
        <taxon>Pseudomonadati</taxon>
        <taxon>Pseudomonadota</taxon>
        <taxon>Alphaproteobacteria</taxon>
        <taxon>Sphingomonadales</taxon>
        <taxon>Sphingopyxidaceae</taxon>
        <taxon>Flavisphingopyxis</taxon>
    </lineage>
</organism>
<feature type="transmembrane region" description="Helical" evidence="6">
    <location>
        <begin position="437"/>
        <end position="456"/>
    </location>
</feature>
<dbReference type="PANTHER" id="PTHR30250:SF11">
    <property type="entry name" value="O-ANTIGEN TRANSPORTER-RELATED"/>
    <property type="match status" value="1"/>
</dbReference>
<feature type="transmembrane region" description="Helical" evidence="6">
    <location>
        <begin position="341"/>
        <end position="363"/>
    </location>
</feature>
<dbReference type="PANTHER" id="PTHR30250">
    <property type="entry name" value="PST FAMILY PREDICTED COLANIC ACID TRANSPORTER"/>
    <property type="match status" value="1"/>
</dbReference>
<keyword evidence="3 6" id="KW-0812">Transmembrane</keyword>
<gene>
    <name evidence="7" type="ORF">FSZ31_01630</name>
</gene>
<evidence type="ECO:0000313" key="7">
    <source>
        <dbReference type="EMBL" id="TXC74392.1"/>
    </source>
</evidence>
<dbReference type="AlphaFoldDB" id="A0A5C6UMA2"/>
<dbReference type="Pfam" id="PF13440">
    <property type="entry name" value="Polysacc_synt_3"/>
    <property type="match status" value="1"/>
</dbReference>
<evidence type="ECO:0000256" key="5">
    <source>
        <dbReference type="ARBA" id="ARBA00023136"/>
    </source>
</evidence>
<protein>
    <submittedName>
        <fullName evidence="7">Lipopolysaccharide biosynthesis protein</fullName>
    </submittedName>
</protein>
<feature type="transmembrane region" description="Helical" evidence="6">
    <location>
        <begin position="370"/>
        <end position="391"/>
    </location>
</feature>
<proteinExistence type="predicted"/>
<accession>A0A5C6UMA2</accession>
<evidence type="ECO:0000256" key="3">
    <source>
        <dbReference type="ARBA" id="ARBA00022692"/>
    </source>
</evidence>
<feature type="transmembrane region" description="Helical" evidence="6">
    <location>
        <begin position="91"/>
        <end position="113"/>
    </location>
</feature>
<dbReference type="InterPro" id="IPR050833">
    <property type="entry name" value="Poly_Biosynth_Transport"/>
</dbReference>
<comment type="caution">
    <text evidence="7">The sequence shown here is derived from an EMBL/GenBank/DDBJ whole genome shotgun (WGS) entry which is preliminary data.</text>
</comment>
<dbReference type="Proteomes" id="UP000321129">
    <property type="component" value="Unassembled WGS sequence"/>
</dbReference>
<dbReference type="EMBL" id="VOPY01000001">
    <property type="protein sequence ID" value="TXC74392.1"/>
    <property type="molecule type" value="Genomic_DNA"/>
</dbReference>
<keyword evidence="4 6" id="KW-1133">Transmembrane helix</keyword>
<evidence type="ECO:0000256" key="2">
    <source>
        <dbReference type="ARBA" id="ARBA00022475"/>
    </source>
</evidence>